<evidence type="ECO:0000256" key="7">
    <source>
        <dbReference type="SAM" id="MobiDB-lite"/>
    </source>
</evidence>
<keyword evidence="4" id="KW-0862">Zinc</keyword>
<gene>
    <name evidence="9" type="primary">LOC114789828</name>
</gene>
<feature type="domain" description="THAP-type" evidence="8">
    <location>
        <begin position="1"/>
        <end position="100"/>
    </location>
</feature>
<dbReference type="SUPFAM" id="SSF57716">
    <property type="entry name" value="Glucocorticoid receptor-like (DNA-binding domain)"/>
    <property type="match status" value="1"/>
</dbReference>
<evidence type="ECO:0000256" key="6">
    <source>
        <dbReference type="PROSITE-ProRule" id="PRU00309"/>
    </source>
</evidence>
<keyword evidence="10" id="KW-1185">Reference proteome</keyword>
<proteinExistence type="predicted"/>
<dbReference type="GeneTree" id="ENSGT00940000164249"/>
<keyword evidence="5 6" id="KW-0238">DNA-binding</keyword>
<accession>A0AAY4ABF3</accession>
<dbReference type="AlphaFoldDB" id="A0AAY4ABF3"/>
<reference evidence="9" key="3">
    <citation type="submission" date="2025-09" db="UniProtKB">
        <authorList>
            <consortium name="Ensembl"/>
        </authorList>
    </citation>
    <scope>IDENTIFICATION</scope>
</reference>
<dbReference type="Proteomes" id="UP000694580">
    <property type="component" value="Chromosome 5"/>
</dbReference>
<dbReference type="InterPro" id="IPR027806">
    <property type="entry name" value="HARBI1_dom"/>
</dbReference>
<reference evidence="9" key="2">
    <citation type="submission" date="2025-08" db="UniProtKB">
        <authorList>
            <consortium name="Ensembl"/>
        </authorList>
    </citation>
    <scope>IDENTIFICATION</scope>
</reference>
<evidence type="ECO:0000256" key="1">
    <source>
        <dbReference type="ARBA" id="ARBA00001968"/>
    </source>
</evidence>
<feature type="compositionally biased region" description="Polar residues" evidence="7">
    <location>
        <begin position="101"/>
        <end position="121"/>
    </location>
</feature>
<feature type="region of interest" description="Disordered" evidence="7">
    <location>
        <begin position="100"/>
        <end position="154"/>
    </location>
</feature>
<dbReference type="GO" id="GO:0003677">
    <property type="term" value="F:DNA binding"/>
    <property type="evidence" value="ECO:0007669"/>
    <property type="project" value="UniProtKB-UniRule"/>
</dbReference>
<dbReference type="Pfam" id="PF13359">
    <property type="entry name" value="DDE_Tnp_4"/>
    <property type="match status" value="1"/>
</dbReference>
<keyword evidence="2" id="KW-0479">Metal-binding</keyword>
<evidence type="ECO:0000313" key="10">
    <source>
        <dbReference type="Proteomes" id="UP000694580"/>
    </source>
</evidence>
<sequence length="464" mass="52670">MVGVCCCVRNCPSRSHDNAGMKLGNGIRFFGFPRWKQHEGPKVGEVTRRRRGAWVSAVRRKGVTFNEIAPSMKVCSLHFHSRQPAYEMLESDPDWVPSLNLGYNDSTRQSKPKQLSQNSNLPAEERGLLDGSSNQPEEGAHEDEQVAPSPSQEEARTGCYLCTVMGKEVSRLMEENRELRHQLSQYRMSDGYFGKDDDKVRYYTGLPNLETFMAFFHFLLPHMPEQKTILTPFQMLTLTLMRLRLALPAQHIAYLFYISPSEVCKTYNDMVLFLYTNLRQSLVWPDRHTLHKMMPEQIFMTFGRTVAVIVDSLEVATDQNQTRKYLMGMTPGGLICFLSKGWPGSTSDKHIIYNSGLLENLLPGDIVLAGRGFDLQERDGMLCAEVKSPDLKHGVCQLDAKDVEETRKLAHLQVHIERVVGSVSRNYKMLTGTIPNQMMSQEATFLDRVVIVCCALMNRCTAVD</sequence>
<keyword evidence="3 6" id="KW-0863">Zinc-finger</keyword>
<organism evidence="9 10">
    <name type="scientific">Denticeps clupeoides</name>
    <name type="common">denticle herring</name>
    <dbReference type="NCBI Taxonomy" id="299321"/>
    <lineage>
        <taxon>Eukaryota</taxon>
        <taxon>Metazoa</taxon>
        <taxon>Chordata</taxon>
        <taxon>Craniata</taxon>
        <taxon>Vertebrata</taxon>
        <taxon>Euteleostomi</taxon>
        <taxon>Actinopterygii</taxon>
        <taxon>Neopterygii</taxon>
        <taxon>Teleostei</taxon>
        <taxon>Clupei</taxon>
        <taxon>Clupeiformes</taxon>
        <taxon>Denticipitoidei</taxon>
        <taxon>Denticipitidae</taxon>
        <taxon>Denticeps</taxon>
    </lineage>
</organism>
<protein>
    <recommendedName>
        <fullName evidence="8">THAP-type domain-containing protein</fullName>
    </recommendedName>
</protein>
<dbReference type="PANTHER" id="PTHR23080:SF144">
    <property type="entry name" value="SPINDLE AND KINETOCHORE ASSOCIATED COMPLEX SUBUNIT 3"/>
    <property type="match status" value="1"/>
</dbReference>
<dbReference type="SMART" id="SM00980">
    <property type="entry name" value="THAP"/>
    <property type="match status" value="1"/>
</dbReference>
<dbReference type="Pfam" id="PF13613">
    <property type="entry name" value="HTH_Tnp_4"/>
    <property type="match status" value="1"/>
</dbReference>
<dbReference type="InterPro" id="IPR027805">
    <property type="entry name" value="Transposase_HTH_dom"/>
</dbReference>
<name>A0AAY4ABF3_9TELE</name>
<comment type="cofactor">
    <cofactor evidence="1">
        <name>a divalent metal cation</name>
        <dbReference type="ChEBI" id="CHEBI:60240"/>
    </cofactor>
</comment>
<evidence type="ECO:0000256" key="4">
    <source>
        <dbReference type="ARBA" id="ARBA00022833"/>
    </source>
</evidence>
<reference evidence="9 10" key="1">
    <citation type="submission" date="2020-06" db="EMBL/GenBank/DDBJ databases">
        <authorList>
            <consortium name="Wellcome Sanger Institute Data Sharing"/>
        </authorList>
    </citation>
    <scope>NUCLEOTIDE SEQUENCE [LARGE SCALE GENOMIC DNA]</scope>
</reference>
<dbReference type="Ensembl" id="ENSDCDT00010006500.1">
    <property type="protein sequence ID" value="ENSDCDP00010006287.1"/>
    <property type="gene ID" value="ENSDCDG00010002717.1"/>
</dbReference>
<evidence type="ECO:0000256" key="2">
    <source>
        <dbReference type="ARBA" id="ARBA00022723"/>
    </source>
</evidence>
<evidence type="ECO:0000256" key="5">
    <source>
        <dbReference type="ARBA" id="ARBA00023125"/>
    </source>
</evidence>
<dbReference type="InterPro" id="IPR006612">
    <property type="entry name" value="THAP_Znf"/>
</dbReference>
<evidence type="ECO:0000259" key="8">
    <source>
        <dbReference type="PROSITE" id="PS50950"/>
    </source>
</evidence>
<dbReference type="Pfam" id="PF05485">
    <property type="entry name" value="THAP"/>
    <property type="match status" value="1"/>
</dbReference>
<dbReference type="GO" id="GO:0008270">
    <property type="term" value="F:zinc ion binding"/>
    <property type="evidence" value="ECO:0007669"/>
    <property type="project" value="UniProtKB-KW"/>
</dbReference>
<dbReference type="PROSITE" id="PS50950">
    <property type="entry name" value="ZF_THAP"/>
    <property type="match status" value="1"/>
</dbReference>
<dbReference type="PANTHER" id="PTHR23080">
    <property type="entry name" value="THAP DOMAIN PROTEIN"/>
    <property type="match status" value="1"/>
</dbReference>
<evidence type="ECO:0000256" key="3">
    <source>
        <dbReference type="ARBA" id="ARBA00022771"/>
    </source>
</evidence>
<evidence type="ECO:0000313" key="9">
    <source>
        <dbReference type="Ensembl" id="ENSDCDP00010006287.1"/>
    </source>
</evidence>